<dbReference type="GO" id="GO:0008234">
    <property type="term" value="F:cysteine-type peptidase activity"/>
    <property type="evidence" value="ECO:0007669"/>
    <property type="project" value="InterPro"/>
</dbReference>
<feature type="compositionally biased region" description="Basic and acidic residues" evidence="4">
    <location>
        <begin position="752"/>
        <end position="761"/>
    </location>
</feature>
<comment type="caution">
    <text evidence="6">The sequence shown here is derived from an EMBL/GenBank/DDBJ whole genome shotgun (WGS) entry which is preliminary data.</text>
</comment>
<dbReference type="InterPro" id="IPR057375">
    <property type="entry name" value="ULP2A/B_PH"/>
</dbReference>
<evidence type="ECO:0000256" key="2">
    <source>
        <dbReference type="ARBA" id="ARBA00022670"/>
    </source>
</evidence>
<dbReference type="Pfam" id="PF02902">
    <property type="entry name" value="Peptidase_C48"/>
    <property type="match status" value="1"/>
</dbReference>
<dbReference type="PANTHER" id="PTHR47764:SF2">
    <property type="entry name" value="UBIQUITIN-LIKE PROTEASE FAMILY PROFILE DOMAIN-CONTAINING PROTEIN"/>
    <property type="match status" value="1"/>
</dbReference>
<reference evidence="6" key="1">
    <citation type="submission" date="2020-06" db="EMBL/GenBank/DDBJ databases">
        <authorList>
            <person name="Li T."/>
            <person name="Hu X."/>
            <person name="Zhang T."/>
            <person name="Song X."/>
            <person name="Zhang H."/>
            <person name="Dai N."/>
            <person name="Sheng W."/>
            <person name="Hou X."/>
            <person name="Wei L."/>
        </authorList>
    </citation>
    <scope>NUCLEOTIDE SEQUENCE</scope>
    <source>
        <strain evidence="6">KEN1</strain>
        <tissue evidence="6">Leaf</tissue>
    </source>
</reference>
<dbReference type="SUPFAM" id="SSF54001">
    <property type="entry name" value="Cysteine proteinases"/>
    <property type="match status" value="1"/>
</dbReference>
<dbReference type="InterPro" id="IPR003653">
    <property type="entry name" value="Peptidase_C48_C"/>
</dbReference>
<dbReference type="EMBL" id="JACGWN010000011">
    <property type="protein sequence ID" value="KAL0422435.1"/>
    <property type="molecule type" value="Genomic_DNA"/>
</dbReference>
<dbReference type="PANTHER" id="PTHR47764">
    <property type="entry name" value="UBIQUITIN-LIKE-SPECIFIC PROTEASE 2B-RELATED"/>
    <property type="match status" value="1"/>
</dbReference>
<evidence type="ECO:0000313" key="6">
    <source>
        <dbReference type="EMBL" id="KAL0422435.1"/>
    </source>
</evidence>
<dbReference type="InterPro" id="IPR038765">
    <property type="entry name" value="Papain-like_cys_pep_sf"/>
</dbReference>
<feature type="region of interest" description="Disordered" evidence="4">
    <location>
        <begin position="1"/>
        <end position="31"/>
    </location>
</feature>
<dbReference type="GO" id="GO:0006508">
    <property type="term" value="P:proteolysis"/>
    <property type="evidence" value="ECO:0007669"/>
    <property type="project" value="UniProtKB-KW"/>
</dbReference>
<feature type="compositionally biased region" description="Low complexity" evidence="4">
    <location>
        <begin position="150"/>
        <end position="161"/>
    </location>
</feature>
<dbReference type="PROSITE" id="PS50600">
    <property type="entry name" value="ULP_PROTEASE"/>
    <property type="match status" value="1"/>
</dbReference>
<reference evidence="6" key="2">
    <citation type="journal article" date="2024" name="Plant">
        <title>Genomic evolution and insights into agronomic trait innovations of Sesamum species.</title>
        <authorList>
            <person name="Miao H."/>
            <person name="Wang L."/>
            <person name="Qu L."/>
            <person name="Liu H."/>
            <person name="Sun Y."/>
            <person name="Le M."/>
            <person name="Wang Q."/>
            <person name="Wei S."/>
            <person name="Zheng Y."/>
            <person name="Lin W."/>
            <person name="Duan Y."/>
            <person name="Cao H."/>
            <person name="Xiong S."/>
            <person name="Wang X."/>
            <person name="Wei L."/>
            <person name="Li C."/>
            <person name="Ma Q."/>
            <person name="Ju M."/>
            <person name="Zhao R."/>
            <person name="Li G."/>
            <person name="Mu C."/>
            <person name="Tian Q."/>
            <person name="Mei H."/>
            <person name="Zhang T."/>
            <person name="Gao T."/>
            <person name="Zhang H."/>
        </authorList>
    </citation>
    <scope>NUCLEOTIDE SEQUENCE</scope>
    <source>
        <strain evidence="6">KEN1</strain>
    </source>
</reference>
<accession>A0AAW2UZP5</accession>
<evidence type="ECO:0000256" key="1">
    <source>
        <dbReference type="ARBA" id="ARBA00005234"/>
    </source>
</evidence>
<name>A0AAW2UZP5_9LAMI</name>
<evidence type="ECO:0000256" key="4">
    <source>
        <dbReference type="SAM" id="MobiDB-lite"/>
    </source>
</evidence>
<dbReference type="Pfam" id="PF25352">
    <property type="entry name" value="PH_ULP"/>
    <property type="match status" value="1"/>
</dbReference>
<protein>
    <submittedName>
        <fullName evidence="6">Ubiquitin-like-specific protease 2B</fullName>
    </submittedName>
</protein>
<comment type="similarity">
    <text evidence="1">Belongs to the peptidase C48 family.</text>
</comment>
<sequence>MGKRRNAKYKSSTAGELNPTGASYGGGSSKDDKFSVFEFADDDLRVETESRKTLAKFGTRSPSKKPAHHHQSVDKYVFLQYFARGNWTQQNDSENDMPDFDVTDSVPTDRTFETDVKISSGSLNYKSHAFSVLRHQVFESPRVSKSCEQGNTNPGGCTTGTKHNKVFSVDSDEDERTELRSPSSSFALVDNAGSLKEQSSEYRSRSNDCEAVVVVAPEFVKYGDRCIRLQGSPLGERKRLYYLEWPTFNISKIEYQQCESVKAHAVNLHFKYEDTNVAETGNRNSGTMELEFVVLDDPQWSEKQEEIKSLDVKYKASWDTISSNSSFHESFEEIIYPDGDPDAVLISRKDIDLLQPRTFINDSIIDFYIKYLLNKTKAEMQHRFHFFNTFFFRKLANMDQDLSRPWEGRDAFQRVRKWTRNVNLFEKDYIFIPPALEFDCYLPSWGGCQVKRHALSSSSFAVCLLVSATFTLQFGYPFADKSMSDASKVPCILHMDSIRGSHRGLENLIRSYLWEEWRERHNKQDEDISAKFSNLDFVALQLPQQENSFDCGLFLLHYAELFLEQLNQDWFHPAEVSLRKRDHIRKVIHRIVEDKAMKDASAVCNNKCLQSGVNEGDSIAQSLQNGVKESCLGIEFSSSDNYEIKEQQSFRDILGQRTSHKELVPINQFSNMRLPMEEGAEKQATSSPECTMNRYQADEDDKAIPCHCLLNSFRMGEIEASQGTSKTCAGKSPIIIDLQNDEDCVPEAAPALKRDKERNDDSSISSEDLATYVVEDSEEEYETSESVRINRGPTLLISPIRIIKKASYANTVS</sequence>
<feature type="region of interest" description="Disordered" evidence="4">
    <location>
        <begin position="144"/>
        <end position="164"/>
    </location>
</feature>
<dbReference type="AlphaFoldDB" id="A0AAW2UZP5"/>
<dbReference type="Gene3D" id="3.40.395.10">
    <property type="entry name" value="Adenoviral Proteinase, Chain A"/>
    <property type="match status" value="1"/>
</dbReference>
<evidence type="ECO:0000256" key="3">
    <source>
        <dbReference type="ARBA" id="ARBA00022801"/>
    </source>
</evidence>
<feature type="region of interest" description="Disordered" evidence="4">
    <location>
        <begin position="749"/>
        <end position="768"/>
    </location>
</feature>
<organism evidence="6">
    <name type="scientific">Sesamum latifolium</name>
    <dbReference type="NCBI Taxonomy" id="2727402"/>
    <lineage>
        <taxon>Eukaryota</taxon>
        <taxon>Viridiplantae</taxon>
        <taxon>Streptophyta</taxon>
        <taxon>Embryophyta</taxon>
        <taxon>Tracheophyta</taxon>
        <taxon>Spermatophyta</taxon>
        <taxon>Magnoliopsida</taxon>
        <taxon>eudicotyledons</taxon>
        <taxon>Gunneridae</taxon>
        <taxon>Pentapetalae</taxon>
        <taxon>asterids</taxon>
        <taxon>lamiids</taxon>
        <taxon>Lamiales</taxon>
        <taxon>Pedaliaceae</taxon>
        <taxon>Sesamum</taxon>
    </lineage>
</organism>
<proteinExistence type="inferred from homology"/>
<keyword evidence="2 6" id="KW-0645">Protease</keyword>
<keyword evidence="3" id="KW-0378">Hydrolase</keyword>
<evidence type="ECO:0000259" key="5">
    <source>
        <dbReference type="PROSITE" id="PS50600"/>
    </source>
</evidence>
<gene>
    <name evidence="6" type="ORF">Slati_3266400</name>
</gene>
<feature type="domain" description="Ubiquitin-like protease family profile" evidence="5">
    <location>
        <begin position="344"/>
        <end position="562"/>
    </location>
</feature>